<reference evidence="12 13" key="1">
    <citation type="submission" date="2024-06" db="EMBL/GenBank/DDBJ databases">
        <title>Sorghum-associated microbial communities from plants grown in Nebraska, USA.</title>
        <authorList>
            <person name="Schachtman D."/>
        </authorList>
    </citation>
    <scope>NUCLEOTIDE SEQUENCE [LARGE SCALE GENOMIC DNA]</scope>
    <source>
        <strain evidence="12 13">3207</strain>
    </source>
</reference>
<proteinExistence type="inferred from homology"/>
<evidence type="ECO:0000256" key="3">
    <source>
        <dbReference type="ARBA" id="ARBA00021237"/>
    </source>
</evidence>
<feature type="transmembrane region" description="Helical" evidence="11">
    <location>
        <begin position="37"/>
        <end position="57"/>
    </location>
</feature>
<comment type="caution">
    <text evidence="12">The sequence shown here is derived from an EMBL/GenBank/DDBJ whole genome shotgun (WGS) entry which is preliminary data.</text>
</comment>
<evidence type="ECO:0000256" key="11">
    <source>
        <dbReference type="SAM" id="Phobius"/>
    </source>
</evidence>
<dbReference type="EMBL" id="JBEPSM010000001">
    <property type="protein sequence ID" value="MET4634104.1"/>
    <property type="molecule type" value="Genomic_DNA"/>
</dbReference>
<dbReference type="PROSITE" id="PS51257">
    <property type="entry name" value="PROKAR_LIPOPROTEIN"/>
    <property type="match status" value="1"/>
</dbReference>
<comment type="similarity">
    <text evidence="2">Belongs to the YtcA family.</text>
</comment>
<evidence type="ECO:0000313" key="13">
    <source>
        <dbReference type="Proteomes" id="UP001549321"/>
    </source>
</evidence>
<gene>
    <name evidence="12" type="ORF">ABIE08_002017</name>
</gene>
<evidence type="ECO:0000256" key="4">
    <source>
        <dbReference type="ARBA" id="ARBA00022475"/>
    </source>
</evidence>
<comment type="subcellular location">
    <subcellularLocation>
        <location evidence="1">Membrane</location>
        <topology evidence="1">Multi-pass membrane protein</topology>
    </subcellularLocation>
</comment>
<dbReference type="InterPro" id="IPR031381">
    <property type="entry name" value="YtcA"/>
</dbReference>
<accession>A0ABV2QYL5</accession>
<evidence type="ECO:0000313" key="12">
    <source>
        <dbReference type="EMBL" id="MET4634104.1"/>
    </source>
</evidence>
<evidence type="ECO:0000256" key="7">
    <source>
        <dbReference type="ARBA" id="ARBA00022989"/>
    </source>
</evidence>
<dbReference type="Pfam" id="PF17090">
    <property type="entry name" value="Ytca"/>
    <property type="match status" value="1"/>
</dbReference>
<organism evidence="12 13">
    <name type="scientific">Kaistia defluvii</name>
    <dbReference type="NCBI Taxonomy" id="410841"/>
    <lineage>
        <taxon>Bacteria</taxon>
        <taxon>Pseudomonadati</taxon>
        <taxon>Pseudomonadota</taxon>
        <taxon>Alphaproteobacteria</taxon>
        <taxon>Hyphomicrobiales</taxon>
        <taxon>Kaistiaceae</taxon>
        <taxon>Kaistia</taxon>
    </lineage>
</organism>
<dbReference type="Proteomes" id="UP001549321">
    <property type="component" value="Unassembled WGS sequence"/>
</dbReference>
<evidence type="ECO:0000256" key="9">
    <source>
        <dbReference type="ARBA" id="ARBA00023139"/>
    </source>
</evidence>
<name>A0ABV2QYL5_9HYPH</name>
<keyword evidence="7 11" id="KW-1133">Transmembrane helix</keyword>
<evidence type="ECO:0000256" key="2">
    <source>
        <dbReference type="ARBA" id="ARBA00008208"/>
    </source>
</evidence>
<sequence>MKSMSCARLAPLAAIALAGCSDTRAPAIPLFGAYFPAWLACATIGILGAVAIRVAFVLIGLDDRLPLRLLVYVCLAAGISFAASLAFFGR</sequence>
<evidence type="ECO:0000256" key="1">
    <source>
        <dbReference type="ARBA" id="ARBA00004141"/>
    </source>
</evidence>
<keyword evidence="5 11" id="KW-0812">Transmembrane</keyword>
<protein>
    <recommendedName>
        <fullName evidence="3">Uncharacterized protein YtcA</fullName>
    </recommendedName>
</protein>
<keyword evidence="8 11" id="KW-0472">Membrane</keyword>
<evidence type="ECO:0000256" key="10">
    <source>
        <dbReference type="ARBA" id="ARBA00023288"/>
    </source>
</evidence>
<feature type="transmembrane region" description="Helical" evidence="11">
    <location>
        <begin position="69"/>
        <end position="88"/>
    </location>
</feature>
<keyword evidence="4" id="KW-1003">Cell membrane</keyword>
<evidence type="ECO:0000256" key="5">
    <source>
        <dbReference type="ARBA" id="ARBA00022692"/>
    </source>
</evidence>
<keyword evidence="6" id="KW-0732">Signal</keyword>
<evidence type="ECO:0000256" key="8">
    <source>
        <dbReference type="ARBA" id="ARBA00023136"/>
    </source>
</evidence>
<keyword evidence="13" id="KW-1185">Reference proteome</keyword>
<evidence type="ECO:0000256" key="6">
    <source>
        <dbReference type="ARBA" id="ARBA00022729"/>
    </source>
</evidence>
<keyword evidence="10" id="KW-0449">Lipoprotein</keyword>
<keyword evidence="9" id="KW-0564">Palmitate</keyword>